<dbReference type="RefSeq" id="WP_013236746.1">
    <property type="nucleotide sequence ID" value="NC_022592.1"/>
</dbReference>
<name>A0ABN4BFK2_9CLOT</name>
<keyword evidence="1" id="KW-0812">Transmembrane</keyword>
<organism evidence="2 3">
    <name type="scientific">Clostridium autoethanogenum DSM 10061</name>
    <dbReference type="NCBI Taxonomy" id="1341692"/>
    <lineage>
        <taxon>Bacteria</taxon>
        <taxon>Bacillati</taxon>
        <taxon>Bacillota</taxon>
        <taxon>Clostridia</taxon>
        <taxon>Eubacteriales</taxon>
        <taxon>Clostridiaceae</taxon>
        <taxon>Clostridium</taxon>
    </lineage>
</organism>
<reference evidence="3" key="1">
    <citation type="journal article" date="2014" name="Biotechnol. Biofuels">
        <title>Comparison of single-molecule sequencing and hybrid approaches for finishing the genome of Clostridium autoethanogenum and analysis of CRISPR systems in industrial relevant Clostridia.</title>
        <authorList>
            <person name="Brown S.D."/>
            <person name="Nagaraju S."/>
            <person name="Utturkar S."/>
            <person name="De Tissera S."/>
            <person name="Segovia S."/>
            <person name="Mitchell W."/>
            <person name="Land M.L."/>
            <person name="Dassanayake A."/>
            <person name="Kopke M."/>
        </authorList>
    </citation>
    <scope>NUCLEOTIDE SEQUENCE [LARGE SCALE GENOMIC DNA]</scope>
    <source>
        <strain evidence="3">DSM 10061</strain>
    </source>
</reference>
<accession>A0ABN4BFK2</accession>
<evidence type="ECO:0000313" key="2">
    <source>
        <dbReference type="EMBL" id="AGY76370.1"/>
    </source>
</evidence>
<feature type="transmembrane region" description="Helical" evidence="1">
    <location>
        <begin position="36"/>
        <end position="56"/>
    </location>
</feature>
<evidence type="ECO:0000313" key="3">
    <source>
        <dbReference type="Proteomes" id="UP000017590"/>
    </source>
</evidence>
<dbReference type="Proteomes" id="UP000017590">
    <property type="component" value="Chromosome"/>
</dbReference>
<evidence type="ECO:0000256" key="1">
    <source>
        <dbReference type="SAM" id="Phobius"/>
    </source>
</evidence>
<keyword evidence="1" id="KW-0472">Membrane</keyword>
<gene>
    <name evidence="2" type="ORF">CAETHG_2157</name>
</gene>
<dbReference type="EMBL" id="CP006763">
    <property type="protein sequence ID" value="AGY76370.1"/>
    <property type="molecule type" value="Genomic_DNA"/>
</dbReference>
<feature type="transmembrane region" description="Helical" evidence="1">
    <location>
        <begin position="62"/>
        <end position="81"/>
    </location>
</feature>
<keyword evidence="3" id="KW-1185">Reference proteome</keyword>
<sequence length="287" mass="33435">MNNKFYQKDWLMWLMFAIFIPVGVVLMWVNSRYKKAVRVIVSLLYLFLFSVEYNVLKDYNNGFAIFIGYVLVFVLLPYVIVHWKQLHKRNFSDSNTSGEQLKYNYNNEYKKTSSQKSIGIYIVGVILVTVGFLTVNSPHKNVESASQPAQNTTKQEVKKVDNANLQADLRDKLKDNAIQIEDSTDSTGYILIKNKCQADTRSRISYETYLMLNEARQRPEYKKCNKIGVMITADLTDKYGNTSNDKVYMQDFDKSELDKVNWDNIDENKMDAIGETPWYHEIINLDK</sequence>
<feature type="transmembrane region" description="Helical" evidence="1">
    <location>
        <begin position="118"/>
        <end position="135"/>
    </location>
</feature>
<keyword evidence="1" id="KW-1133">Transmembrane helix</keyword>
<proteinExistence type="predicted"/>
<feature type="transmembrane region" description="Helical" evidence="1">
    <location>
        <begin position="12"/>
        <end position="29"/>
    </location>
</feature>
<protein>
    <submittedName>
        <fullName evidence="2">Uncharacterized protein</fullName>
    </submittedName>
</protein>